<evidence type="ECO:0000256" key="1">
    <source>
        <dbReference type="SAM" id="MobiDB-lite"/>
    </source>
</evidence>
<reference evidence="2" key="1">
    <citation type="submission" date="2016-09" db="EMBL/GenBank/DDBJ databases">
        <authorList>
            <person name="Capua I."/>
            <person name="De Benedictis P."/>
            <person name="Joannis T."/>
            <person name="Lombin L.H."/>
            <person name="Cattoli G."/>
        </authorList>
    </citation>
    <scope>NUCLEOTIDE SEQUENCE</scope>
</reference>
<organism evidence="2">
    <name type="scientific">Amblyomma sculptum</name>
    <name type="common">Tick</name>
    <dbReference type="NCBI Taxonomy" id="1581419"/>
    <lineage>
        <taxon>Eukaryota</taxon>
        <taxon>Metazoa</taxon>
        <taxon>Ecdysozoa</taxon>
        <taxon>Arthropoda</taxon>
        <taxon>Chelicerata</taxon>
        <taxon>Arachnida</taxon>
        <taxon>Acari</taxon>
        <taxon>Parasitiformes</taxon>
        <taxon>Ixodida</taxon>
        <taxon>Ixodoidea</taxon>
        <taxon>Ixodidae</taxon>
        <taxon>Amblyomminae</taxon>
        <taxon>Amblyomma</taxon>
    </lineage>
</organism>
<feature type="non-terminal residue" evidence="2">
    <location>
        <position position="317"/>
    </location>
</feature>
<dbReference type="EMBL" id="GFAA01002644">
    <property type="protein sequence ID" value="JAU00791.1"/>
    <property type="molecule type" value="mRNA"/>
</dbReference>
<feature type="region of interest" description="Disordered" evidence="1">
    <location>
        <begin position="142"/>
        <end position="171"/>
    </location>
</feature>
<sequence length="317" mass="35843">RQVALLLTVGGSTLLDIYNTLDFGKPTGSRPHPEFDYTHVISLLDAHFLPKHNELYSRYVFRSRMQQREEQFDDFLTDLKLKARDCGFGNERDKLIRDQIVCGIYDERARADILKLDDPTLERVVKVCLAHEATKQQMKAFKEGPAASNSEVHTVKKQNRRNYASKSLKEERKPPLMANLPKCKYCGRSHERKRTACPAWKQVCVKCKKPNHFAAVCKGSRAVASLEVESDEEDILAVKSEKPSSVYTLLEVNGNKVKFQVDSGAAVDVITAKYVQPQQLRASATTLRTWNGSKAYSKGKAQLEVTAKNGKKHVLEF</sequence>
<reference evidence="2" key="2">
    <citation type="journal article" date="2017" name="Front. Cell. Infect. Microbiol.">
        <title>Analysis of the Salivary Gland Transcriptome of Unfed and Partially Fed Amblyomma sculptum Ticks and Descriptive Proteome of the Saliva.</title>
        <authorList>
            <person name="Esteves E."/>
            <person name="Maruyama S.R."/>
            <person name="Kawahara R."/>
            <person name="Fujita A."/>
            <person name="Martins L.A."/>
            <person name="Righi A.A."/>
            <person name="Costa F.B."/>
            <person name="Palmisano G."/>
            <person name="Labruna M.B."/>
            <person name="Sa-Nunes A."/>
            <person name="Ribeiro J.M.C."/>
            <person name="Fogaca A.C."/>
        </authorList>
    </citation>
    <scope>NUCLEOTIDE SEQUENCE</scope>
</reference>
<protein>
    <submittedName>
        <fullName evidence="2">Putative tick transposon</fullName>
    </submittedName>
</protein>
<accession>A0A1E1XN68</accession>
<dbReference type="PANTHER" id="PTHR33198:SF20">
    <property type="entry name" value="RETROTRANSPOSON GAG DOMAIN-CONTAINING PROTEIN"/>
    <property type="match status" value="1"/>
</dbReference>
<proteinExistence type="evidence at transcript level"/>
<dbReference type="PANTHER" id="PTHR33198">
    <property type="entry name" value="ANK_REP_REGION DOMAIN-CONTAINING PROTEIN-RELATED"/>
    <property type="match status" value="1"/>
</dbReference>
<evidence type="ECO:0000313" key="2">
    <source>
        <dbReference type="EMBL" id="JAU00791.1"/>
    </source>
</evidence>
<name>A0A1E1XN68_AMBSC</name>
<dbReference type="InterPro" id="IPR021109">
    <property type="entry name" value="Peptidase_aspartic_dom_sf"/>
</dbReference>
<feature type="non-terminal residue" evidence="2">
    <location>
        <position position="1"/>
    </location>
</feature>
<dbReference type="AlphaFoldDB" id="A0A1E1XN68"/>
<dbReference type="Gene3D" id="2.40.70.10">
    <property type="entry name" value="Acid Proteases"/>
    <property type="match status" value="1"/>
</dbReference>